<gene>
    <name evidence="2" type="ORF">SAMN04488502_10320</name>
</gene>
<protein>
    <submittedName>
        <fullName evidence="2">Uncharacterized protein</fullName>
    </submittedName>
</protein>
<evidence type="ECO:0000313" key="3">
    <source>
        <dbReference type="Proteomes" id="UP000214880"/>
    </source>
</evidence>
<proteinExistence type="predicted"/>
<dbReference type="AlphaFoldDB" id="A0A1G9RK87"/>
<evidence type="ECO:0000313" key="2">
    <source>
        <dbReference type="EMBL" id="SDM23638.1"/>
    </source>
</evidence>
<sequence>MLLHQTRTNINQHKLTKTIAINSFTVYNSIVRLIFWSHCSASPVGVHAGLAFIFYGGIIAAVKRIHKLSDYRRYEL</sequence>
<feature type="transmembrane region" description="Helical" evidence="1">
    <location>
        <begin position="44"/>
        <end position="62"/>
    </location>
</feature>
<keyword evidence="3" id="KW-1185">Reference proteome</keyword>
<dbReference type="Proteomes" id="UP000214880">
    <property type="component" value="Unassembled WGS sequence"/>
</dbReference>
<evidence type="ECO:0000256" key="1">
    <source>
        <dbReference type="SAM" id="Phobius"/>
    </source>
</evidence>
<name>A0A1G9RK87_9FIRM</name>
<dbReference type="EMBL" id="FNHB01000003">
    <property type="protein sequence ID" value="SDM23638.1"/>
    <property type="molecule type" value="Genomic_DNA"/>
</dbReference>
<feature type="transmembrane region" description="Helical" evidence="1">
    <location>
        <begin position="20"/>
        <end position="38"/>
    </location>
</feature>
<keyword evidence="1" id="KW-0472">Membrane</keyword>
<organism evidence="2 3">
    <name type="scientific">Dendrosporobacter quercicolus</name>
    <dbReference type="NCBI Taxonomy" id="146817"/>
    <lineage>
        <taxon>Bacteria</taxon>
        <taxon>Bacillati</taxon>
        <taxon>Bacillota</taxon>
        <taxon>Negativicutes</taxon>
        <taxon>Selenomonadales</taxon>
        <taxon>Sporomusaceae</taxon>
        <taxon>Dendrosporobacter</taxon>
    </lineage>
</organism>
<keyword evidence="1" id="KW-0812">Transmembrane</keyword>
<accession>A0A1G9RK87</accession>
<reference evidence="2 3" key="1">
    <citation type="submission" date="2016-10" db="EMBL/GenBank/DDBJ databases">
        <authorList>
            <person name="de Groot N.N."/>
        </authorList>
    </citation>
    <scope>NUCLEOTIDE SEQUENCE [LARGE SCALE GENOMIC DNA]</scope>
    <source>
        <strain evidence="2 3">DSM 1736</strain>
    </source>
</reference>
<keyword evidence="1" id="KW-1133">Transmembrane helix</keyword>
<dbReference type="STRING" id="146817.SAMN04488502_10320"/>